<organism evidence="2 3">
    <name type="scientific">Agromyces rhizosphaerae</name>
    <dbReference type="NCBI Taxonomy" id="88374"/>
    <lineage>
        <taxon>Bacteria</taxon>
        <taxon>Bacillati</taxon>
        <taxon>Actinomycetota</taxon>
        <taxon>Actinomycetes</taxon>
        <taxon>Micrococcales</taxon>
        <taxon>Microbacteriaceae</taxon>
        <taxon>Agromyces</taxon>
    </lineage>
</organism>
<feature type="transmembrane region" description="Helical" evidence="1">
    <location>
        <begin position="20"/>
        <end position="43"/>
    </location>
</feature>
<name>A0A9W6CZN0_9MICO</name>
<comment type="caution">
    <text evidence="2">The sequence shown here is derived from an EMBL/GenBank/DDBJ whole genome shotgun (WGS) entry which is preliminary data.</text>
</comment>
<evidence type="ECO:0000256" key="1">
    <source>
        <dbReference type="SAM" id="Phobius"/>
    </source>
</evidence>
<keyword evidence="1" id="KW-1133">Transmembrane helix</keyword>
<protein>
    <submittedName>
        <fullName evidence="2">Uncharacterized protein</fullName>
    </submittedName>
</protein>
<proteinExistence type="predicted"/>
<keyword evidence="1" id="KW-0812">Transmembrane</keyword>
<gene>
    <name evidence="2" type="ORF">ARHIZOSPH14_27920</name>
</gene>
<evidence type="ECO:0000313" key="2">
    <source>
        <dbReference type="EMBL" id="GLI28550.1"/>
    </source>
</evidence>
<dbReference type="Proteomes" id="UP001144396">
    <property type="component" value="Unassembled WGS sequence"/>
</dbReference>
<accession>A0A9W6CZN0</accession>
<keyword evidence="1" id="KW-0472">Membrane</keyword>
<dbReference type="EMBL" id="BSDP01000001">
    <property type="protein sequence ID" value="GLI28550.1"/>
    <property type="molecule type" value="Genomic_DNA"/>
</dbReference>
<evidence type="ECO:0000313" key="3">
    <source>
        <dbReference type="Proteomes" id="UP001144396"/>
    </source>
</evidence>
<dbReference type="AlphaFoldDB" id="A0A9W6CZN0"/>
<sequence>MAPPGRPKTSRMPSFSSDRTTAWAPVIVSGAAGLAAAGVGTVVESVDMRIPVLMRVRAGASETQPVVAPSEAERTSLEYFARTPRV</sequence>
<keyword evidence="3" id="KW-1185">Reference proteome</keyword>
<reference evidence="2" key="1">
    <citation type="submission" date="2022-12" db="EMBL/GenBank/DDBJ databases">
        <title>Reference genome sequencing for broad-spectrum identification of bacterial and archaeal isolates by mass spectrometry.</title>
        <authorList>
            <person name="Sekiguchi Y."/>
            <person name="Tourlousse D.M."/>
        </authorList>
    </citation>
    <scope>NUCLEOTIDE SEQUENCE</scope>
    <source>
        <strain evidence="2">14</strain>
    </source>
</reference>